<keyword evidence="13" id="KW-1185">Reference proteome</keyword>
<feature type="domain" description="PLA2c" evidence="11">
    <location>
        <begin position="81"/>
        <end position="602"/>
    </location>
</feature>
<evidence type="ECO:0000313" key="12">
    <source>
        <dbReference type="EMBL" id="KAI9633403.1"/>
    </source>
</evidence>
<keyword evidence="7" id="KW-0325">Glycoprotein</keyword>
<dbReference type="PANTHER" id="PTHR10728">
    <property type="entry name" value="CYTOSOLIC PHOSPHOLIPASE A2"/>
    <property type="match status" value="1"/>
</dbReference>
<protein>
    <recommendedName>
        <fullName evidence="2 9">Lysophospholipase</fullName>
        <ecNumber evidence="2 9">3.1.1.5</ecNumber>
    </recommendedName>
</protein>
<evidence type="ECO:0000256" key="2">
    <source>
        <dbReference type="ARBA" id="ARBA00013274"/>
    </source>
</evidence>
<evidence type="ECO:0000256" key="10">
    <source>
        <dbReference type="SAM" id="Phobius"/>
    </source>
</evidence>
<keyword evidence="6 8" id="KW-0443">Lipid metabolism</keyword>
<keyword evidence="10" id="KW-1133">Transmembrane helix</keyword>
<keyword evidence="10" id="KW-0472">Membrane</keyword>
<keyword evidence="10" id="KW-0812">Transmembrane</keyword>
<sequence length="690" mass="73305">MLVNAILPLVLLNSLAFALPSSPNADAEFRRIAKRALALRLVKDIEEQTRDGGKVDLDTLLSPQERQLLGGGDEYAPYQVPCPTGWNWVRSADSLGVGEQAYLAQRKPYLNPAINKQLARVGLPQPNRTPVIGFALSGGGYRAMQVGSGGVMATMNQSSEAAASGIGGWYEGVTYQAGLSGGSWATTTMMANNGRLPTELINDVWNLESNLVIPDDGKLSFYYNMVSNVRAKANAGFATQITDYWSLALGDHLLPSQYHLGNSPNYTIAQLPSKVPGLANGSLPMPIIIAAERELNEIVIPGNASVYEMTPYEFGSWAFGSQRKVRGAFTPIEYLGSSLNNGQLNGSCYKGFDQLSFAAGTSSTLFSGALLTLTASNASSIIVDAIESILKDIGEQDNDVALFPNSFANWNPDTNPIADFPYITLVDAGLTNQNIPIEPLLIPYRNVDAIIAFDSSADTTYSWPNGTALRQTFERAEILAQTQDVSIRMPKIPSANGFINGGFNQRPTIFGCDAQNGSTPLIVYVPNYPWSYYGNTSTYQLAYEKDESTKVVLNGLRSLSLNGTVSSWPKCLACAMADRAYNTRPADCQSCFDTWCWDGTDNTTTPSSEYEPVVGTLPSFISSRNLGSAGAAVGASNAVAAQSSSPAASASVSASQGAAQAMTSSGMLGWGGAIVGVMVGVISGAVAVAI</sequence>
<dbReference type="EMBL" id="JAKWFO010000009">
    <property type="protein sequence ID" value="KAI9633403.1"/>
    <property type="molecule type" value="Genomic_DNA"/>
</dbReference>
<dbReference type="Proteomes" id="UP001164286">
    <property type="component" value="Unassembled WGS sequence"/>
</dbReference>
<feature type="signal peptide" evidence="9">
    <location>
        <begin position="1"/>
        <end position="18"/>
    </location>
</feature>
<dbReference type="GO" id="GO:0046475">
    <property type="term" value="P:glycerophospholipid catabolic process"/>
    <property type="evidence" value="ECO:0007669"/>
    <property type="project" value="TreeGrafter"/>
</dbReference>
<dbReference type="GO" id="GO:0004622">
    <property type="term" value="F:phosphatidylcholine lysophospholipase activity"/>
    <property type="evidence" value="ECO:0007669"/>
    <property type="project" value="UniProtKB-EC"/>
</dbReference>
<dbReference type="AlphaFoldDB" id="A0AA38LSI2"/>
<dbReference type="PROSITE" id="PS51210">
    <property type="entry name" value="PLA2C"/>
    <property type="match status" value="1"/>
</dbReference>
<evidence type="ECO:0000256" key="4">
    <source>
        <dbReference type="ARBA" id="ARBA00022801"/>
    </source>
</evidence>
<reference evidence="12" key="1">
    <citation type="journal article" date="2022" name="G3 (Bethesda)">
        <title>High quality genome of the basidiomycete yeast Dioszegia hungarica PDD-24b-2 isolated from cloud water.</title>
        <authorList>
            <person name="Jarrige D."/>
            <person name="Haridas S."/>
            <person name="Bleykasten-Grosshans C."/>
            <person name="Joly M."/>
            <person name="Nadalig T."/>
            <person name="Sancelme M."/>
            <person name="Vuilleumier S."/>
            <person name="Grigoriev I.V."/>
            <person name="Amato P."/>
            <person name="Bringel F."/>
        </authorList>
    </citation>
    <scope>NUCLEOTIDE SEQUENCE</scope>
    <source>
        <strain evidence="12">PDD-24b-2</strain>
    </source>
</reference>
<dbReference type="SMART" id="SM00022">
    <property type="entry name" value="PLAc"/>
    <property type="match status" value="1"/>
</dbReference>
<keyword evidence="4 8" id="KW-0378">Hydrolase</keyword>
<feature type="transmembrane region" description="Helical" evidence="10">
    <location>
        <begin position="667"/>
        <end position="689"/>
    </location>
</feature>
<dbReference type="GO" id="GO:0004623">
    <property type="term" value="F:phospholipase A2 activity"/>
    <property type="evidence" value="ECO:0007669"/>
    <property type="project" value="TreeGrafter"/>
</dbReference>
<evidence type="ECO:0000256" key="8">
    <source>
        <dbReference type="PROSITE-ProRule" id="PRU00555"/>
    </source>
</evidence>
<dbReference type="GO" id="GO:0005829">
    <property type="term" value="C:cytosol"/>
    <property type="evidence" value="ECO:0007669"/>
    <property type="project" value="TreeGrafter"/>
</dbReference>
<keyword evidence="5 8" id="KW-0442">Lipid degradation</keyword>
<evidence type="ECO:0000256" key="6">
    <source>
        <dbReference type="ARBA" id="ARBA00023098"/>
    </source>
</evidence>
<proteinExistence type="inferred from homology"/>
<accession>A0AA38LSI2</accession>
<organism evidence="12 13">
    <name type="scientific">Dioszegia hungarica</name>
    <dbReference type="NCBI Taxonomy" id="4972"/>
    <lineage>
        <taxon>Eukaryota</taxon>
        <taxon>Fungi</taxon>
        <taxon>Dikarya</taxon>
        <taxon>Basidiomycota</taxon>
        <taxon>Agaricomycotina</taxon>
        <taxon>Tremellomycetes</taxon>
        <taxon>Tremellales</taxon>
        <taxon>Bulleribasidiaceae</taxon>
        <taxon>Dioszegia</taxon>
    </lineage>
</organism>
<evidence type="ECO:0000256" key="7">
    <source>
        <dbReference type="ARBA" id="ARBA00023180"/>
    </source>
</evidence>
<dbReference type="EC" id="3.1.1.5" evidence="2 9"/>
<evidence type="ECO:0000256" key="3">
    <source>
        <dbReference type="ARBA" id="ARBA00022729"/>
    </source>
</evidence>
<evidence type="ECO:0000256" key="1">
    <source>
        <dbReference type="ARBA" id="ARBA00008780"/>
    </source>
</evidence>
<dbReference type="Pfam" id="PF01735">
    <property type="entry name" value="PLA2_B"/>
    <property type="match status" value="1"/>
</dbReference>
<dbReference type="GeneID" id="77726882"/>
<comment type="catalytic activity">
    <reaction evidence="9">
        <text>a 1-acyl-sn-glycero-3-phosphocholine + H2O = sn-glycerol 3-phosphocholine + a fatty acid + H(+)</text>
        <dbReference type="Rhea" id="RHEA:15177"/>
        <dbReference type="ChEBI" id="CHEBI:15377"/>
        <dbReference type="ChEBI" id="CHEBI:15378"/>
        <dbReference type="ChEBI" id="CHEBI:16870"/>
        <dbReference type="ChEBI" id="CHEBI:28868"/>
        <dbReference type="ChEBI" id="CHEBI:58168"/>
        <dbReference type="EC" id="3.1.1.5"/>
    </reaction>
</comment>
<comment type="caution">
    <text evidence="12">The sequence shown here is derived from an EMBL/GenBank/DDBJ whole genome shotgun (WGS) entry which is preliminary data.</text>
</comment>
<comment type="similarity">
    <text evidence="1 9">Belongs to the lysophospholipase family.</text>
</comment>
<gene>
    <name evidence="12" type="ORF">MKK02DRAFT_28973</name>
</gene>
<evidence type="ECO:0000256" key="5">
    <source>
        <dbReference type="ARBA" id="ARBA00022963"/>
    </source>
</evidence>
<dbReference type="SUPFAM" id="SSF52151">
    <property type="entry name" value="FabD/lysophospholipase-like"/>
    <property type="match status" value="1"/>
</dbReference>
<feature type="chain" id="PRO_5041484644" description="Lysophospholipase" evidence="9">
    <location>
        <begin position="19"/>
        <end position="690"/>
    </location>
</feature>
<keyword evidence="3 9" id="KW-0732">Signal</keyword>
<name>A0AA38LSI2_9TREE</name>
<evidence type="ECO:0000313" key="13">
    <source>
        <dbReference type="Proteomes" id="UP001164286"/>
    </source>
</evidence>
<dbReference type="PANTHER" id="PTHR10728:SF33">
    <property type="entry name" value="LYSOPHOSPHOLIPASE 1-RELATED"/>
    <property type="match status" value="1"/>
</dbReference>
<dbReference type="Gene3D" id="3.40.1090.10">
    <property type="entry name" value="Cytosolic phospholipase A2 catalytic domain"/>
    <property type="match status" value="1"/>
</dbReference>
<dbReference type="RefSeq" id="XP_052943180.1">
    <property type="nucleotide sequence ID" value="XM_053087677.1"/>
</dbReference>
<dbReference type="InterPro" id="IPR016035">
    <property type="entry name" value="Acyl_Trfase/lysoPLipase"/>
</dbReference>
<evidence type="ECO:0000256" key="9">
    <source>
        <dbReference type="RuleBase" id="RU362103"/>
    </source>
</evidence>
<dbReference type="InterPro" id="IPR002642">
    <property type="entry name" value="LysoPLipase_cat_dom"/>
</dbReference>
<evidence type="ECO:0000259" key="11">
    <source>
        <dbReference type="PROSITE" id="PS51210"/>
    </source>
</evidence>